<name>A0A1E7KIE8_9ACTN</name>
<dbReference type="PANTHER" id="PTHR43046:SF16">
    <property type="entry name" value="ADP-RIBOSE PYROPHOSPHATASE YJHB-RELATED"/>
    <property type="match status" value="1"/>
</dbReference>
<keyword evidence="5" id="KW-1185">Reference proteome</keyword>
<comment type="cofactor">
    <cofactor evidence="1">
        <name>Mg(2+)</name>
        <dbReference type="ChEBI" id="CHEBI:18420"/>
    </cofactor>
</comment>
<dbReference type="PROSITE" id="PS00893">
    <property type="entry name" value="NUDIX_BOX"/>
    <property type="match status" value="1"/>
</dbReference>
<feature type="domain" description="Nudix hydrolase" evidence="3">
    <location>
        <begin position="1"/>
        <end position="134"/>
    </location>
</feature>
<dbReference type="Gene3D" id="3.90.79.10">
    <property type="entry name" value="Nucleoside Triphosphate Pyrophosphohydrolase"/>
    <property type="match status" value="1"/>
</dbReference>
<evidence type="ECO:0000256" key="1">
    <source>
        <dbReference type="ARBA" id="ARBA00001946"/>
    </source>
</evidence>
<reference evidence="4 5" key="1">
    <citation type="journal article" date="2016" name="Front. Microbiol.">
        <title>Comparative Genomics Analysis of Streptomyces Species Reveals Their Adaptation to the Marine Environment and Their Diversity at the Genomic Level.</title>
        <authorList>
            <person name="Tian X."/>
            <person name="Zhang Z."/>
            <person name="Yang T."/>
            <person name="Chen M."/>
            <person name="Li J."/>
            <person name="Chen F."/>
            <person name="Yang J."/>
            <person name="Li W."/>
            <person name="Zhang B."/>
            <person name="Zhang Z."/>
            <person name="Wu J."/>
            <person name="Zhang C."/>
            <person name="Long L."/>
            <person name="Xiao J."/>
        </authorList>
    </citation>
    <scope>NUCLEOTIDE SEQUENCE [LARGE SCALE GENOMIC DNA]</scope>
    <source>
        <strain evidence="4 5">SCSIO 02100</strain>
    </source>
</reference>
<evidence type="ECO:0000259" key="3">
    <source>
        <dbReference type="PROSITE" id="PS51462"/>
    </source>
</evidence>
<dbReference type="InterPro" id="IPR000086">
    <property type="entry name" value="NUDIX_hydrolase_dom"/>
</dbReference>
<dbReference type="SUPFAM" id="SSF55811">
    <property type="entry name" value="Nudix"/>
    <property type="match status" value="1"/>
</dbReference>
<dbReference type="PROSITE" id="PS51462">
    <property type="entry name" value="NUDIX"/>
    <property type="match status" value="1"/>
</dbReference>
<proteinExistence type="predicted"/>
<dbReference type="PANTHER" id="PTHR43046">
    <property type="entry name" value="GDP-MANNOSE MANNOSYL HYDROLASE"/>
    <property type="match status" value="1"/>
</dbReference>
<evidence type="ECO:0000313" key="4">
    <source>
        <dbReference type="EMBL" id="OEV03719.1"/>
    </source>
</evidence>
<dbReference type="Pfam" id="PF00293">
    <property type="entry name" value="NUDIX"/>
    <property type="match status" value="1"/>
</dbReference>
<dbReference type="GO" id="GO:0016787">
    <property type="term" value="F:hydrolase activity"/>
    <property type="evidence" value="ECO:0007669"/>
    <property type="project" value="UniProtKB-KW"/>
</dbReference>
<gene>
    <name evidence="4" type="ORF">AN216_10330</name>
</gene>
<dbReference type="InterPro" id="IPR020084">
    <property type="entry name" value="NUDIX_hydrolase_CS"/>
</dbReference>
<dbReference type="InterPro" id="IPR015797">
    <property type="entry name" value="NUDIX_hydrolase-like_dom_sf"/>
</dbReference>
<evidence type="ECO:0000256" key="2">
    <source>
        <dbReference type="ARBA" id="ARBA00022801"/>
    </source>
</evidence>
<dbReference type="OrthoDB" id="21342at2"/>
<evidence type="ECO:0000313" key="5">
    <source>
        <dbReference type="Proteomes" id="UP000176101"/>
    </source>
</evidence>
<comment type="caution">
    <text evidence="4">The sequence shown here is derived from an EMBL/GenBank/DDBJ whole genome shotgun (WGS) entry which is preliminary data.</text>
</comment>
<accession>A0A1E7KIE8</accession>
<dbReference type="Proteomes" id="UP000176101">
    <property type="component" value="Unassembled WGS sequence"/>
</dbReference>
<dbReference type="EMBL" id="LJGU01000116">
    <property type="protein sequence ID" value="OEV03719.1"/>
    <property type="molecule type" value="Genomic_DNA"/>
</dbReference>
<protein>
    <submittedName>
        <fullName evidence="4">DNA mismatch repair protein MutT</fullName>
    </submittedName>
</protein>
<organism evidence="4 5">
    <name type="scientific">Streptomyces oceani</name>
    <dbReference type="NCBI Taxonomy" id="1075402"/>
    <lineage>
        <taxon>Bacteria</taxon>
        <taxon>Bacillati</taxon>
        <taxon>Actinomycetota</taxon>
        <taxon>Actinomycetes</taxon>
        <taxon>Kitasatosporales</taxon>
        <taxon>Streptomycetaceae</taxon>
        <taxon>Streptomyces</taxon>
    </lineage>
</organism>
<sequence length="148" mass="16191">MVAAVIAHDTARRRVALVQRAHGARFAPGLWDLPGGKRESYESVAATAIRELREETGLLVDSGNLELAHVIHGARGVDAPTSYLTVVFATYDWSGELSNREPEKHAQARWMPTDALPPEFVPSTGGALRQHLRGQRPSFALRGWDAEA</sequence>
<dbReference type="AlphaFoldDB" id="A0A1E7KIE8"/>
<dbReference type="STRING" id="1075402.AN216_10330"/>
<keyword evidence="2" id="KW-0378">Hydrolase</keyword>